<comment type="subcellular location">
    <subcellularLocation>
        <location evidence="1">Membrane</location>
        <topology evidence="1">Multi-pass membrane protein</topology>
    </subcellularLocation>
</comment>
<dbReference type="OrthoDB" id="29657at2759"/>
<evidence type="ECO:0000256" key="7">
    <source>
        <dbReference type="SAM" id="Phobius"/>
    </source>
</evidence>
<sequence length="693" mass="79112">MRVPPLRSQLGLPTLFAALLTMSLSSTMTPYDGYRGWIMTVTALKHNYYTRRDERTFIGPLGYPFGFLDTGHYNMTVFDFELKAPKYAHSHDPHSRQRLAKNNRDATDTNNEDLGPDGPAEILKSIKGVGFLLKRFDDEAAFNHYVAWIQAESHRCIFQPFLDAKAANDDAMNQLMQDDNYAYLLDDDYMDDGKWMEDDAYDQGGDEDGGNPDDDRRQMRGFDQPRRQQVTSDGFGEVLHNASGDGIFLDMLSTSRWRPRTPHVAYDFQPGEAGFYFLMYQVCYKDDVNKNQNQLLDIHSRFELDFHFSNLDMFGKKSFLSAGEMLLPHLFFYFSLIYAICLFVWCKNIMNIKEGKPGLMDTGSPAAPVAPVGRGAQLPSVTVYPIHYLMGFLLSLKTCSLFFESIRYHFLRVTGHAVLWSAVYYTFAFLKGITLFTVILLIGSGWSFVKPFLSDREKKMIMAILVLQVINNLAIVVLTQETEGEHSFDRWTAVLHLVDILCCCAVLIPIVWQVNQLEKNMEQHQHTDDDDDDEETRIFFDEDDEFDDEHIPEDEFENGTSANGNANGTVFHPGKKPAAKVSRGPPDARLASKLKLFRSFYILVIAYIYITRIVVYLFAATLSYRHTWVRYLVVELVTLVFYVTVGMLFRPMNENPYLHVRRRGDQAGASGGKGSGQEVEMRKIDPSTKAVID</sequence>
<feature type="signal peptide" evidence="8">
    <location>
        <begin position="1"/>
        <end position="25"/>
    </location>
</feature>
<feature type="transmembrane region" description="Helical" evidence="7">
    <location>
        <begin position="423"/>
        <end position="449"/>
    </location>
</feature>
<comment type="caution">
    <text evidence="10">The sequence shown here is derived from an EMBL/GenBank/DDBJ whole genome shotgun (WGS) entry which is preliminary data.</text>
</comment>
<evidence type="ECO:0000256" key="5">
    <source>
        <dbReference type="ARBA" id="ARBA00023136"/>
    </source>
</evidence>
<evidence type="ECO:0000256" key="8">
    <source>
        <dbReference type="SAM" id="SignalP"/>
    </source>
</evidence>
<dbReference type="AlphaFoldDB" id="A0A9K3LMS5"/>
<dbReference type="PANTHER" id="PTHR21229">
    <property type="entry name" value="LUNG SEVEN TRANSMEMBRANE RECEPTOR"/>
    <property type="match status" value="1"/>
</dbReference>
<dbReference type="InterPro" id="IPR009637">
    <property type="entry name" value="GPR107/GPR108-like"/>
</dbReference>
<feature type="transmembrane region" description="Helical" evidence="7">
    <location>
        <begin position="491"/>
        <end position="512"/>
    </location>
</feature>
<evidence type="ECO:0000256" key="3">
    <source>
        <dbReference type="ARBA" id="ARBA00022729"/>
    </source>
</evidence>
<name>A0A9K3LMS5_9STRA</name>
<dbReference type="Pfam" id="PF06814">
    <property type="entry name" value="GOST_TM"/>
    <property type="match status" value="1"/>
</dbReference>
<dbReference type="Proteomes" id="UP000693970">
    <property type="component" value="Unassembled WGS sequence"/>
</dbReference>
<proteinExistence type="predicted"/>
<protein>
    <submittedName>
        <fullName evidence="10">Seven transmembrane receptor</fullName>
    </submittedName>
</protein>
<feature type="domain" description="GOST seven transmembrane" evidence="9">
    <location>
        <begin position="383"/>
        <end position="520"/>
    </location>
</feature>
<evidence type="ECO:0000313" key="11">
    <source>
        <dbReference type="Proteomes" id="UP000693970"/>
    </source>
</evidence>
<evidence type="ECO:0000259" key="9">
    <source>
        <dbReference type="Pfam" id="PF06814"/>
    </source>
</evidence>
<evidence type="ECO:0000313" key="10">
    <source>
        <dbReference type="EMBL" id="KAG7363346.1"/>
    </source>
</evidence>
<evidence type="ECO:0000256" key="6">
    <source>
        <dbReference type="SAM" id="MobiDB-lite"/>
    </source>
</evidence>
<feature type="compositionally biased region" description="Acidic residues" evidence="6">
    <location>
        <begin position="198"/>
        <end position="212"/>
    </location>
</feature>
<feature type="transmembrane region" description="Helical" evidence="7">
    <location>
        <begin position="326"/>
        <end position="346"/>
    </location>
</feature>
<reference evidence="10" key="2">
    <citation type="submission" date="2021-04" db="EMBL/GenBank/DDBJ databases">
        <authorList>
            <person name="Podell S."/>
        </authorList>
    </citation>
    <scope>NUCLEOTIDE SEQUENCE</scope>
    <source>
        <strain evidence="10">Hildebrandi</strain>
    </source>
</reference>
<dbReference type="GO" id="GO:0005794">
    <property type="term" value="C:Golgi apparatus"/>
    <property type="evidence" value="ECO:0007669"/>
    <property type="project" value="TreeGrafter"/>
</dbReference>
<feature type="region of interest" description="Disordered" evidence="6">
    <location>
        <begin position="89"/>
        <end position="119"/>
    </location>
</feature>
<keyword evidence="2 7" id="KW-0812">Transmembrane</keyword>
<dbReference type="InterPro" id="IPR053937">
    <property type="entry name" value="GOST_TM"/>
</dbReference>
<keyword evidence="4 7" id="KW-1133">Transmembrane helix</keyword>
<accession>A0A9K3LMS5</accession>
<feature type="transmembrane region" description="Helical" evidence="7">
    <location>
        <begin position="628"/>
        <end position="649"/>
    </location>
</feature>
<evidence type="ECO:0000256" key="1">
    <source>
        <dbReference type="ARBA" id="ARBA00004141"/>
    </source>
</evidence>
<feature type="transmembrane region" description="Helical" evidence="7">
    <location>
        <begin position="461"/>
        <end position="479"/>
    </location>
</feature>
<gene>
    <name evidence="10" type="ORF">IV203_026706</name>
</gene>
<dbReference type="GO" id="GO:0016020">
    <property type="term" value="C:membrane"/>
    <property type="evidence" value="ECO:0007669"/>
    <property type="project" value="UniProtKB-SubCell"/>
</dbReference>
<keyword evidence="5 7" id="KW-0472">Membrane</keyword>
<feature type="transmembrane region" description="Helical" evidence="7">
    <location>
        <begin position="600"/>
        <end position="622"/>
    </location>
</feature>
<organism evidence="10 11">
    <name type="scientific">Nitzschia inconspicua</name>
    <dbReference type="NCBI Taxonomy" id="303405"/>
    <lineage>
        <taxon>Eukaryota</taxon>
        <taxon>Sar</taxon>
        <taxon>Stramenopiles</taxon>
        <taxon>Ochrophyta</taxon>
        <taxon>Bacillariophyta</taxon>
        <taxon>Bacillariophyceae</taxon>
        <taxon>Bacillariophycidae</taxon>
        <taxon>Bacillariales</taxon>
        <taxon>Bacillariaceae</taxon>
        <taxon>Nitzschia</taxon>
    </lineage>
</organism>
<dbReference type="EMBL" id="JAGRRH010000010">
    <property type="protein sequence ID" value="KAG7363346.1"/>
    <property type="molecule type" value="Genomic_DNA"/>
</dbReference>
<feature type="chain" id="PRO_5039929422" evidence="8">
    <location>
        <begin position="26"/>
        <end position="693"/>
    </location>
</feature>
<feature type="region of interest" description="Disordered" evidence="6">
    <location>
        <begin position="664"/>
        <end position="693"/>
    </location>
</feature>
<evidence type="ECO:0000256" key="2">
    <source>
        <dbReference type="ARBA" id="ARBA00022692"/>
    </source>
</evidence>
<evidence type="ECO:0000256" key="4">
    <source>
        <dbReference type="ARBA" id="ARBA00022989"/>
    </source>
</evidence>
<reference evidence="10" key="1">
    <citation type="journal article" date="2021" name="Sci. Rep.">
        <title>Diploid genomic architecture of Nitzschia inconspicua, an elite biomass production diatom.</title>
        <authorList>
            <person name="Oliver A."/>
            <person name="Podell S."/>
            <person name="Pinowska A."/>
            <person name="Traller J.C."/>
            <person name="Smith S.R."/>
            <person name="McClure R."/>
            <person name="Beliaev A."/>
            <person name="Bohutskyi P."/>
            <person name="Hill E.A."/>
            <person name="Rabines A."/>
            <person name="Zheng H."/>
            <person name="Allen L.Z."/>
            <person name="Kuo A."/>
            <person name="Grigoriev I.V."/>
            <person name="Allen A.E."/>
            <person name="Hazlebeck D."/>
            <person name="Allen E.E."/>
        </authorList>
    </citation>
    <scope>NUCLEOTIDE SEQUENCE</scope>
    <source>
        <strain evidence="10">Hildebrandi</strain>
    </source>
</reference>
<feature type="compositionally biased region" description="Basic and acidic residues" evidence="6">
    <location>
        <begin position="679"/>
        <end position="693"/>
    </location>
</feature>
<keyword evidence="3 8" id="KW-0732">Signal</keyword>
<feature type="region of interest" description="Disordered" evidence="6">
    <location>
        <begin position="195"/>
        <end position="227"/>
    </location>
</feature>
<keyword evidence="11" id="KW-1185">Reference proteome</keyword>
<dbReference type="PANTHER" id="PTHR21229:SF2">
    <property type="entry name" value="RE59932P"/>
    <property type="match status" value="1"/>
</dbReference>
<feature type="compositionally biased region" description="Basic and acidic residues" evidence="6">
    <location>
        <begin position="213"/>
        <end position="226"/>
    </location>
</feature>
<feature type="transmembrane region" description="Helical" evidence="7">
    <location>
        <begin position="383"/>
        <end position="403"/>
    </location>
</feature>
<keyword evidence="10" id="KW-0675">Receptor</keyword>